<evidence type="ECO:0000256" key="1">
    <source>
        <dbReference type="SAM" id="Phobius"/>
    </source>
</evidence>
<sequence>MATNKLRLLQAPILNGWKLFLLVTMLVSLVVIVQMFGTDYATAAGVSALIQLSVRFAVPLLYITFVASSLYILIPNDFSRWLLRNRKHFGLCFASAMAWQGFFILWLVGIHTDYYVGQVYVLSDAIEGVFGYTVLLLMTITSFKFGRKHLTGKQWRYLHKFGIYYVWAYAWSTYWFAVYYYNSPNSVDFLYYWTGLLAWGLRAAAWSKQQVENQLKQNEKLKTI</sequence>
<name>A0A2A5W7T9_9GAMM</name>
<feature type="transmembrane region" description="Helical" evidence="1">
    <location>
        <begin position="157"/>
        <end position="177"/>
    </location>
</feature>
<keyword evidence="1" id="KW-1133">Transmembrane helix</keyword>
<dbReference type="AlphaFoldDB" id="A0A2A5W7T9"/>
<gene>
    <name evidence="2" type="ORF">CNF02_11620</name>
</gene>
<evidence type="ECO:0008006" key="4">
    <source>
        <dbReference type="Google" id="ProtNLM"/>
    </source>
</evidence>
<keyword evidence="1" id="KW-0472">Membrane</keyword>
<dbReference type="EMBL" id="NTJZ01000015">
    <property type="protein sequence ID" value="PDH32559.1"/>
    <property type="molecule type" value="Genomic_DNA"/>
</dbReference>
<feature type="transmembrane region" description="Helical" evidence="1">
    <location>
        <begin position="56"/>
        <end position="76"/>
    </location>
</feature>
<feature type="transmembrane region" description="Helical" evidence="1">
    <location>
        <begin position="12"/>
        <end position="36"/>
    </location>
</feature>
<dbReference type="Proteomes" id="UP000219329">
    <property type="component" value="Unassembled WGS sequence"/>
</dbReference>
<keyword evidence="1" id="KW-0812">Transmembrane</keyword>
<feature type="transmembrane region" description="Helical" evidence="1">
    <location>
        <begin position="88"/>
        <end position="109"/>
    </location>
</feature>
<comment type="caution">
    <text evidence="2">The sequence shown here is derived from an EMBL/GenBank/DDBJ whole genome shotgun (WGS) entry which is preliminary data.</text>
</comment>
<evidence type="ECO:0000313" key="2">
    <source>
        <dbReference type="EMBL" id="PDH32559.1"/>
    </source>
</evidence>
<reference evidence="2 3" key="1">
    <citation type="submission" date="2017-08" db="EMBL/GenBank/DDBJ databases">
        <title>Fine stratification of microbial communities through a metagenomic profile of the photic zone.</title>
        <authorList>
            <person name="Haro-Moreno J.M."/>
            <person name="Lopez-Perez M."/>
            <person name="De La Torre J."/>
            <person name="Picazo A."/>
            <person name="Camacho A."/>
            <person name="Rodriguez-Valera F."/>
        </authorList>
    </citation>
    <scope>NUCLEOTIDE SEQUENCE [LARGE SCALE GENOMIC DNA]</scope>
    <source>
        <strain evidence="2">MED-G28</strain>
    </source>
</reference>
<accession>A0A2A5W7T9</accession>
<feature type="transmembrane region" description="Helical" evidence="1">
    <location>
        <begin position="189"/>
        <end position="207"/>
    </location>
</feature>
<organism evidence="2 3">
    <name type="scientific">OM182 bacterium MED-G28</name>
    <dbReference type="NCBI Taxonomy" id="1986256"/>
    <lineage>
        <taxon>Bacteria</taxon>
        <taxon>Pseudomonadati</taxon>
        <taxon>Pseudomonadota</taxon>
        <taxon>Gammaproteobacteria</taxon>
        <taxon>OMG group</taxon>
        <taxon>OM182 clade</taxon>
    </lineage>
</organism>
<proteinExistence type="predicted"/>
<evidence type="ECO:0000313" key="3">
    <source>
        <dbReference type="Proteomes" id="UP000219329"/>
    </source>
</evidence>
<protein>
    <recommendedName>
        <fullName evidence="4">Ferric oxidoreductase domain-containing protein</fullName>
    </recommendedName>
</protein>